<evidence type="ECO:0000313" key="3">
    <source>
        <dbReference type="Proteomes" id="UP000001025"/>
    </source>
</evidence>
<dbReference type="KEGG" id="rba:RB7185"/>
<feature type="region of interest" description="Disordered" evidence="1">
    <location>
        <begin position="32"/>
        <end position="72"/>
    </location>
</feature>
<accession>Q7UP39</accession>
<evidence type="ECO:0000256" key="1">
    <source>
        <dbReference type="SAM" id="MobiDB-lite"/>
    </source>
</evidence>
<gene>
    <name evidence="2" type="ordered locus">RB7185</name>
</gene>
<feature type="compositionally biased region" description="Basic and acidic residues" evidence="1">
    <location>
        <begin position="40"/>
        <end position="52"/>
    </location>
</feature>
<organism evidence="2 3">
    <name type="scientific">Rhodopirellula baltica (strain DSM 10527 / NCIMB 13988 / SH1)</name>
    <dbReference type="NCBI Taxonomy" id="243090"/>
    <lineage>
        <taxon>Bacteria</taxon>
        <taxon>Pseudomonadati</taxon>
        <taxon>Planctomycetota</taxon>
        <taxon>Planctomycetia</taxon>
        <taxon>Pirellulales</taxon>
        <taxon>Pirellulaceae</taxon>
        <taxon>Rhodopirellula</taxon>
    </lineage>
</organism>
<evidence type="ECO:0000313" key="2">
    <source>
        <dbReference type="EMBL" id="CAD75226.1"/>
    </source>
</evidence>
<dbReference type="InParanoid" id="Q7UP39"/>
<dbReference type="Proteomes" id="UP000001025">
    <property type="component" value="Chromosome"/>
</dbReference>
<dbReference type="EnsemblBacteria" id="CAD75226">
    <property type="protein sequence ID" value="CAD75226"/>
    <property type="gene ID" value="RB7185"/>
</dbReference>
<reference evidence="2 3" key="1">
    <citation type="journal article" date="2003" name="Proc. Natl. Acad. Sci. U.S.A.">
        <title>Complete genome sequence of the marine planctomycete Pirellula sp. strain 1.</title>
        <authorList>
            <person name="Gloeckner F.O."/>
            <person name="Kube M."/>
            <person name="Bauer M."/>
            <person name="Teeling H."/>
            <person name="Lombardot T."/>
            <person name="Ludwig W."/>
            <person name="Gade D."/>
            <person name="Beck A."/>
            <person name="Borzym K."/>
            <person name="Heitmann K."/>
            <person name="Rabus R."/>
            <person name="Schlesner H."/>
            <person name="Amann R."/>
            <person name="Reinhardt R."/>
        </authorList>
    </citation>
    <scope>NUCLEOTIDE SEQUENCE [LARGE SCALE GENOMIC DNA]</scope>
    <source>
        <strain evidence="3">DSM 10527 / NCIMB 13988 / SH1</strain>
    </source>
</reference>
<dbReference type="AlphaFoldDB" id="Q7UP39"/>
<name>Q7UP39_RHOBA</name>
<dbReference type="EMBL" id="BX294145">
    <property type="protein sequence ID" value="CAD75226.1"/>
    <property type="molecule type" value="Genomic_DNA"/>
</dbReference>
<keyword evidence="3" id="KW-1185">Reference proteome</keyword>
<dbReference type="STRING" id="243090.RB7185"/>
<sequence length="72" mass="7976">MEARRRDAIPKSSRVWTTITDPSFAVDCRLNRKGSRERHRAAEVTADDRDGAANHSKGTRPTKNALHASGFA</sequence>
<protein>
    <submittedName>
        <fullName evidence="2">Uncharacterized protein</fullName>
    </submittedName>
</protein>
<dbReference type="HOGENOM" id="CLU_2719637_0_0_0"/>
<proteinExistence type="predicted"/>